<gene>
    <name evidence="4" type="ordered locus">Dde_2164</name>
</gene>
<dbReference type="SUPFAM" id="SSF54975">
    <property type="entry name" value="Acylphosphatase/BLUF domain-like"/>
    <property type="match status" value="1"/>
</dbReference>
<feature type="domain" description="Acylphosphatase-like" evidence="3">
    <location>
        <begin position="3"/>
        <end position="89"/>
    </location>
</feature>
<reference evidence="4 5" key="1">
    <citation type="journal article" date="2011" name="J. Bacteriol.">
        <title>Complete genome sequence and updated annotation of Desulfovibrio alaskensis G20.</title>
        <authorList>
            <person name="Hauser L.J."/>
            <person name="Land M.L."/>
            <person name="Brown S.D."/>
            <person name="Larimer F."/>
            <person name="Keller K.L."/>
            <person name="Rapp-Giles B.J."/>
            <person name="Price M.N."/>
            <person name="Lin M."/>
            <person name="Bruce D.C."/>
            <person name="Detter J.C."/>
            <person name="Tapia R."/>
            <person name="Han C.S."/>
            <person name="Goodwin L.A."/>
            <person name="Cheng J.F."/>
            <person name="Pitluck S."/>
            <person name="Copeland A."/>
            <person name="Lucas S."/>
            <person name="Nolan M."/>
            <person name="Lapidus A.L."/>
            <person name="Palumbo A.V."/>
            <person name="Wall J.D."/>
        </authorList>
    </citation>
    <scope>NUCLEOTIDE SEQUENCE [LARGE SCALE GENOMIC DNA]</scope>
    <source>
        <strain evidence="5">ATCC BAA 1058 / DSM 17464 / G20</strain>
    </source>
</reference>
<name>Q30ZD5_OLEA2</name>
<comment type="similarity">
    <text evidence="2">Belongs to the acylphosphatase family.</text>
</comment>
<evidence type="ECO:0000256" key="1">
    <source>
        <dbReference type="PROSITE-ProRule" id="PRU00520"/>
    </source>
</evidence>
<dbReference type="Pfam" id="PF00708">
    <property type="entry name" value="Acylphosphatase"/>
    <property type="match status" value="1"/>
</dbReference>
<evidence type="ECO:0000313" key="4">
    <source>
        <dbReference type="EMBL" id="ABB38961.1"/>
    </source>
</evidence>
<dbReference type="AlphaFoldDB" id="Q30ZD5"/>
<dbReference type="eggNOG" id="COG1254">
    <property type="taxonomic scope" value="Bacteria"/>
</dbReference>
<protein>
    <submittedName>
        <fullName evidence="4">Acylphosphatase</fullName>
    </submittedName>
</protein>
<dbReference type="EMBL" id="CP000112">
    <property type="protein sequence ID" value="ABB38961.1"/>
    <property type="molecule type" value="Genomic_DNA"/>
</dbReference>
<dbReference type="InterPro" id="IPR001792">
    <property type="entry name" value="Acylphosphatase-like_dom"/>
</dbReference>
<dbReference type="Gene3D" id="3.30.70.100">
    <property type="match status" value="1"/>
</dbReference>
<dbReference type="PROSITE" id="PS51160">
    <property type="entry name" value="ACYLPHOSPHATASE_3"/>
    <property type="match status" value="1"/>
</dbReference>
<accession>Q30ZD5</accession>
<comment type="caution">
    <text evidence="1">Lacks conserved residue(s) required for the propagation of feature annotation.</text>
</comment>
<keyword evidence="5" id="KW-1185">Reference proteome</keyword>
<dbReference type="STRING" id="207559.Dde_2164"/>
<organism evidence="4 5">
    <name type="scientific">Oleidesulfovibrio alaskensis (strain ATCC BAA-1058 / DSM 17464 / G20)</name>
    <name type="common">Desulfovibrio alaskensis</name>
    <dbReference type="NCBI Taxonomy" id="207559"/>
    <lineage>
        <taxon>Bacteria</taxon>
        <taxon>Pseudomonadati</taxon>
        <taxon>Thermodesulfobacteriota</taxon>
        <taxon>Desulfovibrionia</taxon>
        <taxon>Desulfovibrionales</taxon>
        <taxon>Desulfovibrionaceae</taxon>
        <taxon>Oleidesulfovibrio</taxon>
    </lineage>
</organism>
<dbReference type="HOGENOM" id="CLU_141932_1_1_7"/>
<proteinExistence type="inferred from homology"/>
<dbReference type="Proteomes" id="UP000002710">
    <property type="component" value="Chromosome"/>
</dbReference>
<dbReference type="InterPro" id="IPR036046">
    <property type="entry name" value="Acylphosphatase-like_dom_sf"/>
</dbReference>
<evidence type="ECO:0000256" key="2">
    <source>
        <dbReference type="RuleBase" id="RU004168"/>
    </source>
</evidence>
<sequence>MKSLHLIVTGNVEQGYFLAWVYDHAVVLGLNGWVRRIETGRAELLAQGNDGGLEKLKVLLKQGGPATGILDVKAAWIDYDTVYDGFEMR</sequence>
<evidence type="ECO:0000259" key="3">
    <source>
        <dbReference type="PROSITE" id="PS51160"/>
    </source>
</evidence>
<evidence type="ECO:0000313" key="5">
    <source>
        <dbReference type="Proteomes" id="UP000002710"/>
    </source>
</evidence>
<dbReference type="RefSeq" id="WP_011368058.1">
    <property type="nucleotide sequence ID" value="NC_007519.1"/>
</dbReference>
<dbReference type="KEGG" id="dde:Dde_2164"/>